<dbReference type="SUPFAM" id="SSF54523">
    <property type="entry name" value="Pili subunits"/>
    <property type="match status" value="1"/>
</dbReference>
<dbReference type="Proteomes" id="UP000035337">
    <property type="component" value="Chromosome"/>
</dbReference>
<accession>A0A0G3WGD4</accession>
<evidence type="ECO:0000313" key="2">
    <source>
        <dbReference type="EMBL" id="AKL97423.1"/>
    </source>
</evidence>
<proteinExistence type="predicted"/>
<feature type="transmembrane region" description="Helical" evidence="1">
    <location>
        <begin position="12"/>
        <end position="30"/>
    </location>
</feature>
<keyword evidence="1" id="KW-0812">Transmembrane</keyword>
<dbReference type="InterPro" id="IPR045584">
    <property type="entry name" value="Pilin-like"/>
</dbReference>
<dbReference type="RefSeq" id="WP_052569512.1">
    <property type="nucleotide sequence ID" value="NZ_CP009498.1"/>
</dbReference>
<gene>
    <name evidence="2" type="primary">pilE</name>
    <name evidence="2" type="ORF">Epro_0044</name>
</gene>
<keyword evidence="3" id="KW-1185">Reference proteome</keyword>
<dbReference type="AlphaFoldDB" id="A0A0G3WGD4"/>
<dbReference type="EMBL" id="CP009498">
    <property type="protein sequence ID" value="AKL97423.1"/>
    <property type="molecule type" value="Genomic_DNA"/>
</dbReference>
<keyword evidence="1" id="KW-1133">Transmembrane helix</keyword>
<reference evidence="2 3" key="1">
    <citation type="submission" date="2014-09" db="EMBL/GenBank/DDBJ databases">
        <title>Complete genome sequence of Endomicrobium proavitum.</title>
        <authorList>
            <person name="Zheng H."/>
        </authorList>
    </citation>
    <scope>NUCLEOTIDE SEQUENCE [LARGE SCALE GENOMIC DNA]</scope>
    <source>
        <strain evidence="2 3">Rsa215</strain>
    </source>
</reference>
<name>A0A0G3WGD4_9BACT</name>
<dbReference type="STRING" id="1408281.Epro_0044"/>
<dbReference type="PROSITE" id="PS00409">
    <property type="entry name" value="PROKAR_NTER_METHYL"/>
    <property type="match status" value="1"/>
</dbReference>
<dbReference type="KEGG" id="epo:Epro_0044"/>
<evidence type="ECO:0000313" key="3">
    <source>
        <dbReference type="Proteomes" id="UP000035337"/>
    </source>
</evidence>
<dbReference type="Pfam" id="PF07963">
    <property type="entry name" value="N_methyl"/>
    <property type="match status" value="1"/>
</dbReference>
<sequence length="123" mass="13775">MRKSKGFTLVELIIVIAIIAALFFIAFPVYKNFANRALDSEGESLLVKIDNAQKKYHAKFGVYYDGGEEAKDYDETLGIDARENKNFKTFTITSTGKSYSAQAIGSGRAKDRVLKNSYDRSDK</sequence>
<protein>
    <submittedName>
        <fullName evidence="2">Putative type IV pilin</fullName>
    </submittedName>
</protein>
<evidence type="ECO:0000256" key="1">
    <source>
        <dbReference type="SAM" id="Phobius"/>
    </source>
</evidence>
<dbReference type="NCBIfam" id="TIGR02532">
    <property type="entry name" value="IV_pilin_GFxxxE"/>
    <property type="match status" value="1"/>
</dbReference>
<dbReference type="InterPro" id="IPR012902">
    <property type="entry name" value="N_methyl_site"/>
</dbReference>
<keyword evidence="1" id="KW-0472">Membrane</keyword>
<dbReference type="Gene3D" id="3.30.700.10">
    <property type="entry name" value="Glycoprotein, Type 4 Pilin"/>
    <property type="match status" value="1"/>
</dbReference>
<organism evidence="2 3">
    <name type="scientific">Endomicrobium proavitum</name>
    <dbReference type="NCBI Taxonomy" id="1408281"/>
    <lineage>
        <taxon>Bacteria</taxon>
        <taxon>Pseudomonadati</taxon>
        <taxon>Elusimicrobiota</taxon>
        <taxon>Endomicrobiia</taxon>
        <taxon>Endomicrobiales</taxon>
        <taxon>Endomicrobiaceae</taxon>
        <taxon>Endomicrobium</taxon>
    </lineage>
</organism>